<dbReference type="PROSITE" id="PS51391">
    <property type="entry name" value="CID"/>
    <property type="match status" value="1"/>
</dbReference>
<evidence type="ECO:0008006" key="7">
    <source>
        <dbReference type="Google" id="ProtNLM"/>
    </source>
</evidence>
<feature type="region of interest" description="Disordered" evidence="2">
    <location>
        <begin position="903"/>
        <end position="926"/>
    </location>
</feature>
<feature type="domain" description="CID" evidence="4">
    <location>
        <begin position="762"/>
        <end position="903"/>
    </location>
</feature>
<feature type="region of interest" description="Disordered" evidence="2">
    <location>
        <begin position="532"/>
        <end position="603"/>
    </location>
</feature>
<accession>A0ABQ7NR20</accession>
<keyword evidence="6" id="KW-1185">Reference proteome</keyword>
<dbReference type="PROSITE" id="PS50812">
    <property type="entry name" value="PWWP"/>
    <property type="match status" value="1"/>
</dbReference>
<feature type="domain" description="PWWP" evidence="3">
    <location>
        <begin position="20"/>
        <end position="77"/>
    </location>
</feature>
<dbReference type="Pfam" id="PF04818">
    <property type="entry name" value="CID"/>
    <property type="match status" value="1"/>
</dbReference>
<dbReference type="SUPFAM" id="SSF63748">
    <property type="entry name" value="Tudor/PWWP/MBT"/>
    <property type="match status" value="1"/>
</dbReference>
<protein>
    <recommendedName>
        <fullName evidence="7">CID domain-containing protein</fullName>
    </recommendedName>
</protein>
<evidence type="ECO:0000256" key="2">
    <source>
        <dbReference type="SAM" id="MobiDB-lite"/>
    </source>
</evidence>
<feature type="compositionally biased region" description="Polar residues" evidence="2">
    <location>
        <begin position="469"/>
        <end position="485"/>
    </location>
</feature>
<dbReference type="CDD" id="cd20147">
    <property type="entry name" value="PWWP_HULK"/>
    <property type="match status" value="1"/>
</dbReference>
<proteinExistence type="predicted"/>
<reference evidence="5 6" key="1">
    <citation type="submission" date="2021-03" db="EMBL/GenBank/DDBJ databases">
        <authorList>
            <person name="King G.J."/>
            <person name="Bancroft I."/>
            <person name="Baten A."/>
            <person name="Bloomfield J."/>
            <person name="Borpatragohain P."/>
            <person name="He Z."/>
            <person name="Irish N."/>
            <person name="Irwin J."/>
            <person name="Liu K."/>
            <person name="Mauleon R.P."/>
            <person name="Moore J."/>
            <person name="Morris R."/>
            <person name="Ostergaard L."/>
            <person name="Wang B."/>
            <person name="Wells R."/>
        </authorList>
    </citation>
    <scope>NUCLEOTIDE SEQUENCE [LARGE SCALE GENOMIC DNA]</scope>
    <source>
        <strain evidence="5">R-o-18</strain>
        <tissue evidence="5">Leaf</tissue>
    </source>
</reference>
<feature type="region of interest" description="Disordered" evidence="2">
    <location>
        <begin position="351"/>
        <end position="493"/>
    </location>
</feature>
<dbReference type="InterPro" id="IPR000313">
    <property type="entry name" value="PWWP_dom"/>
</dbReference>
<dbReference type="Proteomes" id="UP000823674">
    <property type="component" value="Chromosome A02"/>
</dbReference>
<feature type="region of interest" description="Disordered" evidence="2">
    <location>
        <begin position="717"/>
        <end position="761"/>
    </location>
</feature>
<evidence type="ECO:0000259" key="4">
    <source>
        <dbReference type="PROSITE" id="PS51391"/>
    </source>
</evidence>
<feature type="compositionally biased region" description="Polar residues" evidence="2">
    <location>
        <begin position="1303"/>
        <end position="1315"/>
    </location>
</feature>
<dbReference type="InterPro" id="IPR006569">
    <property type="entry name" value="CID_dom"/>
</dbReference>
<feature type="compositionally biased region" description="Basic and acidic residues" evidence="2">
    <location>
        <begin position="184"/>
        <end position="203"/>
    </location>
</feature>
<dbReference type="SMART" id="SM00293">
    <property type="entry name" value="PWWP"/>
    <property type="match status" value="1"/>
</dbReference>
<feature type="compositionally biased region" description="Basic and acidic residues" evidence="2">
    <location>
        <begin position="1288"/>
        <end position="1301"/>
    </location>
</feature>
<dbReference type="SMART" id="SM00582">
    <property type="entry name" value="RPR"/>
    <property type="match status" value="1"/>
</dbReference>
<evidence type="ECO:0000259" key="3">
    <source>
        <dbReference type="PROSITE" id="PS50812"/>
    </source>
</evidence>
<feature type="region of interest" description="Disordered" evidence="2">
    <location>
        <begin position="116"/>
        <end position="337"/>
    </location>
</feature>
<keyword evidence="1" id="KW-0507">mRNA processing</keyword>
<feature type="compositionally biased region" description="Basic and acidic residues" evidence="2">
    <location>
        <begin position="386"/>
        <end position="409"/>
    </location>
</feature>
<organism evidence="5 6">
    <name type="scientific">Brassica rapa subsp. trilocularis</name>
    <dbReference type="NCBI Taxonomy" id="1813537"/>
    <lineage>
        <taxon>Eukaryota</taxon>
        <taxon>Viridiplantae</taxon>
        <taxon>Streptophyta</taxon>
        <taxon>Embryophyta</taxon>
        <taxon>Tracheophyta</taxon>
        <taxon>Spermatophyta</taxon>
        <taxon>Magnoliopsida</taxon>
        <taxon>eudicotyledons</taxon>
        <taxon>Gunneridae</taxon>
        <taxon>Pentapetalae</taxon>
        <taxon>rosids</taxon>
        <taxon>malvids</taxon>
        <taxon>Brassicales</taxon>
        <taxon>Brassicaceae</taxon>
        <taxon>Brassiceae</taxon>
        <taxon>Brassica</taxon>
    </lineage>
</organism>
<comment type="caution">
    <text evidence="5">The sequence shown here is derived from an EMBL/GenBank/DDBJ whole genome shotgun (WGS) entry which is preliminary data.</text>
</comment>
<feature type="compositionally biased region" description="Polar residues" evidence="2">
    <location>
        <begin position="1270"/>
        <end position="1281"/>
    </location>
</feature>
<feature type="compositionally biased region" description="Basic and acidic residues" evidence="2">
    <location>
        <begin position="562"/>
        <end position="573"/>
    </location>
</feature>
<dbReference type="InterPro" id="IPR008942">
    <property type="entry name" value="ENTH_VHS"/>
</dbReference>
<feature type="compositionally biased region" description="Basic and acidic residues" evidence="2">
    <location>
        <begin position="293"/>
        <end position="326"/>
    </location>
</feature>
<dbReference type="Pfam" id="PF00855">
    <property type="entry name" value="PWWP"/>
    <property type="match status" value="1"/>
</dbReference>
<evidence type="ECO:0000313" key="5">
    <source>
        <dbReference type="EMBL" id="KAG5412169.1"/>
    </source>
</evidence>
<feature type="compositionally biased region" description="Basic and acidic residues" evidence="2">
    <location>
        <begin position="228"/>
        <end position="258"/>
    </location>
</feature>
<feature type="compositionally biased region" description="Acidic residues" evidence="2">
    <location>
        <begin position="955"/>
        <end position="964"/>
    </location>
</feature>
<evidence type="ECO:0000256" key="1">
    <source>
        <dbReference type="ARBA" id="ARBA00022664"/>
    </source>
</evidence>
<feature type="compositionally biased region" description="Basic and acidic residues" evidence="2">
    <location>
        <begin position="1029"/>
        <end position="1043"/>
    </location>
</feature>
<feature type="region of interest" description="Disordered" evidence="2">
    <location>
        <begin position="1256"/>
        <end position="1323"/>
    </location>
</feature>
<dbReference type="Gene3D" id="1.25.40.90">
    <property type="match status" value="1"/>
</dbReference>
<feature type="compositionally biased region" description="Polar residues" evidence="2">
    <location>
        <begin position="171"/>
        <end position="181"/>
    </location>
</feature>
<feature type="compositionally biased region" description="Polar residues" evidence="2">
    <location>
        <begin position="582"/>
        <end position="595"/>
    </location>
</feature>
<dbReference type="Gene3D" id="2.30.30.140">
    <property type="match status" value="1"/>
</dbReference>
<dbReference type="PANTHER" id="PTHR12550">
    <property type="entry name" value="HEPATOMA-DERIVED GROWTH FACTOR-RELATED"/>
    <property type="match status" value="1"/>
</dbReference>
<feature type="region of interest" description="Disordered" evidence="2">
    <location>
        <begin position="1006"/>
        <end position="1130"/>
    </location>
</feature>
<evidence type="ECO:0000313" key="6">
    <source>
        <dbReference type="Proteomes" id="UP000823674"/>
    </source>
</evidence>
<feature type="compositionally biased region" description="Basic and acidic residues" evidence="2">
    <location>
        <begin position="916"/>
        <end position="926"/>
    </location>
</feature>
<feature type="compositionally biased region" description="Basic and acidic residues" evidence="2">
    <location>
        <begin position="725"/>
        <end position="748"/>
    </location>
</feature>
<sequence length="1442" mass="156232">MAPGRKRGASKAKANGKLILGDLVLAKVKGFPAWPAKVSRPEEWDRAPDPKKYFVQFFGTQEIAFVAPPDIQAFTSESKSKLLARCQGKTVKYFAQAVTEICTEFEELRNHKSSVLGNEDPMDAADPGLVKDETVDGTDHTVTDSDGTDNLDSEVGPYFPKVEKKRVETEITATSSGSESLEQVDPKIKEGDFDKGTDGDGCTKEFGNGEKGLPNGKRIKKEAGGSVREGKDTVHRDKSDISHVPDGRDTSGKPDPKKSKGLLTEKSSSKVSGVKQEKSIGVKDGVSGKKRRLESESGKPASRVDESSRAAKKPRCEGKNDKEKCVTDSTGTVSHIKRELVVGLSARGGDLQYDKIVVTKRRRQTVEHDNSPPLSGSRVKSGKGQLEQRDRSSVTDKSGKGQLEQKDRSSSVSNAKVPASQSLKKRRAVCVYDEDDDEDPKTPSHGSQSVVPKATPVLADGPKNANVCRGTSTKARISAGSTESTGLRKVPLRKHCEDTSRVLSDNVENSTNSLPVVKVISELPAKDVKQILRSPMKSPQLVSPNKQVAGQHKTAKPPVKVSDAKKPHSESGKESVVGSDKVSPSQSQPANQRQRPASVGDKPTVVSNAALRLSDTVVVSKDTSGDLSAVMLDYNRENGSAPFTRARTPDSAASMKDLIAAAQAKRKLAHSQNSVSGNLNSSLLNISETQMRSHSPVMVQNASASAAIVMPVAVQGHQQDSFPSNHEHQSSSRNQNETDDHEERKLSSGHESVGGSLSGGTEAAVSRDAFEGMIETLSRTKESIGRATRLAIDCAKYGIASEVVELLIRKLENEPHLHRKVDLFFLVDSITQCSHNQKGIAGASYVPTVQAALPRLLGAAAPPGTDARDNRRKCLKVLRLWLDRKIFPESVLRRYIDDIGNSSDDATGGLSMRRPSRSERAVNDPIREMEGMLVDEYGSNATIQLPGFFSSRTFEDDEEDDDDLPNLPIPQDAKNTSSGEPFNALEDLEARDTLSDRPHRFLEDVDRELKMEDVSGQPKDVAPSASCKNETKEQSLDAREPVAEKSTWAPPLPEDSPPLPQESPPSPPPLPPSPPPPSPPPPPLLPPPPPTTQFPPPPPSPSQSPPPPPLSPPPSPPPPPPPPLPAQSIALPPSLTIQQSIASHQQLPLQLGFPPAYPLSHQTYLGSMQQDQCTIFTGDQIVQGPGSSLRGSHVEGPGKTEFFVQQSSNFSPAGVYSSREPSAFTSSRQLEFGNSDAQNQRFQPNTLLSQRPMLRHLPSAPSSHFPYPSHVQSQSQRSYTHPYSFPPQRDDGRRFRNEEPWRMSSNGRSAENQSGAWIPGRNSHPGLPRATDNFFRPPSVPMSYQPSSASNLQAVPTIQGETISAHLRSCCFPDATISARHAYGELLEASLSYLTTVSCLRVVYIIASLCGRGHGHVGVEILRLVRELRVAGLLLSIEFLRL</sequence>
<feature type="compositionally biased region" description="Polar residues" evidence="2">
    <location>
        <begin position="410"/>
        <end position="422"/>
    </location>
</feature>
<name>A0ABQ7NR20_BRACM</name>
<feature type="compositionally biased region" description="Pro residues" evidence="2">
    <location>
        <begin position="1050"/>
        <end position="1125"/>
    </location>
</feature>
<feature type="region of interest" description="Disordered" evidence="2">
    <location>
        <begin position="952"/>
        <end position="982"/>
    </location>
</feature>
<feature type="compositionally biased region" description="Basic and acidic residues" evidence="2">
    <location>
        <begin position="129"/>
        <end position="143"/>
    </location>
</feature>
<gene>
    <name evidence="5" type="primary">A02p056670.1_BraROA</name>
    <name evidence="5" type="ORF">IGI04_008488</name>
</gene>
<dbReference type="PRINTS" id="PR01217">
    <property type="entry name" value="PRICHEXTENSN"/>
</dbReference>
<dbReference type="PANTHER" id="PTHR12550:SF70">
    <property type="entry name" value="JIL-1 ANCHORING AND STABILIZING PROTEIN, ISOFORM A"/>
    <property type="match status" value="1"/>
</dbReference>
<dbReference type="EMBL" id="JADBGQ010000002">
    <property type="protein sequence ID" value="KAG5412169.1"/>
    <property type="molecule type" value="Genomic_DNA"/>
</dbReference>